<comment type="caution">
    <text evidence="3">The sequence shown here is derived from an EMBL/GenBank/DDBJ whole genome shotgun (WGS) entry which is preliminary data.</text>
</comment>
<evidence type="ECO:0000313" key="4">
    <source>
        <dbReference type="Proteomes" id="UP000835052"/>
    </source>
</evidence>
<dbReference type="Pfam" id="PF00135">
    <property type="entry name" value="COesterase"/>
    <property type="match status" value="1"/>
</dbReference>
<dbReference type="InterPro" id="IPR029058">
    <property type="entry name" value="AB_hydrolase_fold"/>
</dbReference>
<dbReference type="PANTHER" id="PTHR11559">
    <property type="entry name" value="CARBOXYLESTERASE"/>
    <property type="match status" value="1"/>
</dbReference>
<evidence type="ECO:0000259" key="2">
    <source>
        <dbReference type="Pfam" id="PF00135"/>
    </source>
</evidence>
<name>A0A8S1HKK0_9PELO</name>
<dbReference type="OrthoDB" id="5856135at2759"/>
<dbReference type="Gene3D" id="3.40.50.1820">
    <property type="entry name" value="alpha/beta hydrolase"/>
    <property type="match status" value="1"/>
</dbReference>
<dbReference type="Proteomes" id="UP000835052">
    <property type="component" value="Unassembled WGS sequence"/>
</dbReference>
<keyword evidence="1" id="KW-0732">Signal</keyword>
<gene>
    <name evidence="3" type="ORF">CAUJ_LOCUS11754</name>
</gene>
<organism evidence="3 4">
    <name type="scientific">Caenorhabditis auriculariae</name>
    <dbReference type="NCBI Taxonomy" id="2777116"/>
    <lineage>
        <taxon>Eukaryota</taxon>
        <taxon>Metazoa</taxon>
        <taxon>Ecdysozoa</taxon>
        <taxon>Nematoda</taxon>
        <taxon>Chromadorea</taxon>
        <taxon>Rhabditida</taxon>
        <taxon>Rhabditina</taxon>
        <taxon>Rhabditomorpha</taxon>
        <taxon>Rhabditoidea</taxon>
        <taxon>Rhabditidae</taxon>
        <taxon>Peloderinae</taxon>
        <taxon>Caenorhabditis</taxon>
    </lineage>
</organism>
<dbReference type="AlphaFoldDB" id="A0A8S1HKK0"/>
<evidence type="ECO:0000256" key="1">
    <source>
        <dbReference type="SAM" id="SignalP"/>
    </source>
</evidence>
<dbReference type="EMBL" id="CAJGYM010000061">
    <property type="protein sequence ID" value="CAD6195836.1"/>
    <property type="molecule type" value="Genomic_DNA"/>
</dbReference>
<evidence type="ECO:0000313" key="3">
    <source>
        <dbReference type="EMBL" id="CAD6195836.1"/>
    </source>
</evidence>
<feature type="chain" id="PRO_5035945581" description="Carboxylesterase type B domain-containing protein" evidence="1">
    <location>
        <begin position="19"/>
        <end position="488"/>
    </location>
</feature>
<feature type="domain" description="Carboxylesterase type B" evidence="2">
    <location>
        <begin position="21"/>
        <end position="412"/>
    </location>
</feature>
<keyword evidence="4" id="KW-1185">Reference proteome</keyword>
<feature type="signal peptide" evidence="1">
    <location>
        <begin position="1"/>
        <end position="18"/>
    </location>
</feature>
<sequence>MRFSSLLLLFSTIPDVFCGTTSFLGVPYAKPPLRELRFHDAVDSDIDKSKTYDKIRSVCSEYPYGSGSEDCLYLNVFRGNSDKKKNTLLYFTNEELSEKKVAALVKDDLTMVYASIRTGVLGHLDGGSYGVSDVLTVVRFLKANSEELGVGPITAWASGDAAETLSAALPLLGDNVARVILENGNQLTRTLERNKFERLSSHKFYRNLECEIPSRDQTIDCLRTKSLDQIVKAASDVHKAFYPFGEPFRAPSTEIKTTQVPTLLILYKDLPVGYSVDANFTAEFSYKDFKRFMASALPDSLHKNGPLLRRIFTPSTINKILQDRDFSIPTYRLAQTLAENKNQVYLMEFGINNPPKNCLQDGAWEDIQPFCDKLLGYYTRFATKGAPTAQGCDPKNPAWPALKSSKRDYFVILKADGMLEWDFDFRRAAYELWTNLLPSLDELELAGRRDAVFAEDEPTEALLEEDDVQGWHVDAVASESHSPKKAEL</sequence>
<proteinExistence type="predicted"/>
<dbReference type="InterPro" id="IPR002018">
    <property type="entry name" value="CarbesteraseB"/>
</dbReference>
<accession>A0A8S1HKK0</accession>
<dbReference type="InterPro" id="IPR050309">
    <property type="entry name" value="Type-B_Carboxylest/Lipase"/>
</dbReference>
<protein>
    <recommendedName>
        <fullName evidence="2">Carboxylesterase type B domain-containing protein</fullName>
    </recommendedName>
</protein>
<reference evidence="3" key="1">
    <citation type="submission" date="2020-10" db="EMBL/GenBank/DDBJ databases">
        <authorList>
            <person name="Kikuchi T."/>
        </authorList>
    </citation>
    <scope>NUCLEOTIDE SEQUENCE</scope>
    <source>
        <strain evidence="3">NKZ352</strain>
    </source>
</reference>
<dbReference type="SUPFAM" id="SSF53474">
    <property type="entry name" value="alpha/beta-Hydrolases"/>
    <property type="match status" value="1"/>
</dbReference>